<evidence type="ECO:0000313" key="2">
    <source>
        <dbReference type="EMBL" id="GGN84939.1"/>
    </source>
</evidence>
<sequence length="243" mass="28334">MTVLEPLAFETESDRRIYQFVDRHGAPALDEVRDAVDVPDDEFDERLDYLQDRGYVERQDGTVELGVDAGAEREYETPDVTYVVRPAREEDFESLVDTIRTVTDRQTYVIGENLVEELQYENTVTRHNTVWSRLFFVATVDDYIVGWSHLTLPQTEKLQGTAELTLGVRRDYRGYGIGERLLNRALDWAEAHGYWKVYNSLARTNGNAITFLERHGWEREAVRKKHYLLGEKRVDEVMLAYTF</sequence>
<comment type="caution">
    <text evidence="2">The sequence shown here is derived from an EMBL/GenBank/DDBJ whole genome shotgun (WGS) entry which is preliminary data.</text>
</comment>
<reference evidence="2" key="2">
    <citation type="submission" date="2020-09" db="EMBL/GenBank/DDBJ databases">
        <authorList>
            <person name="Sun Q."/>
            <person name="Ohkuma M."/>
        </authorList>
    </citation>
    <scope>NUCLEOTIDE SEQUENCE</scope>
    <source>
        <strain evidence="2">JCM 17820</strain>
    </source>
</reference>
<feature type="domain" description="N-acetyltransferase" evidence="1">
    <location>
        <begin position="82"/>
        <end position="235"/>
    </location>
</feature>
<dbReference type="Pfam" id="PF00583">
    <property type="entry name" value="Acetyltransf_1"/>
    <property type="match status" value="1"/>
</dbReference>
<dbReference type="CDD" id="cd04301">
    <property type="entry name" value="NAT_SF"/>
    <property type="match status" value="1"/>
</dbReference>
<dbReference type="PROSITE" id="PS51186">
    <property type="entry name" value="GNAT"/>
    <property type="match status" value="1"/>
</dbReference>
<keyword evidence="3" id="KW-1185">Reference proteome</keyword>
<dbReference type="InterPro" id="IPR016181">
    <property type="entry name" value="Acyl_CoA_acyltransferase"/>
</dbReference>
<evidence type="ECO:0000313" key="3">
    <source>
        <dbReference type="Proteomes" id="UP000605784"/>
    </source>
</evidence>
<proteinExistence type="predicted"/>
<gene>
    <name evidence="2" type="ORF">GCM10009030_00900</name>
</gene>
<dbReference type="RefSeq" id="WP_188993533.1">
    <property type="nucleotide sequence ID" value="NZ_BMOU01000001.1"/>
</dbReference>
<dbReference type="PANTHER" id="PTHR43072:SF52">
    <property type="entry name" value="GCN5-RELATED N-ACETYLTRANSFERASE"/>
    <property type="match status" value="1"/>
</dbReference>
<dbReference type="Proteomes" id="UP000605784">
    <property type="component" value="Unassembled WGS sequence"/>
</dbReference>
<dbReference type="AlphaFoldDB" id="A0A830GGA7"/>
<reference evidence="2" key="1">
    <citation type="journal article" date="2014" name="Int. J. Syst. Evol. Microbiol.">
        <title>Complete genome sequence of Corynebacterium casei LMG S-19264T (=DSM 44701T), isolated from a smear-ripened cheese.</title>
        <authorList>
            <consortium name="US DOE Joint Genome Institute (JGI-PGF)"/>
            <person name="Walter F."/>
            <person name="Albersmeier A."/>
            <person name="Kalinowski J."/>
            <person name="Ruckert C."/>
        </authorList>
    </citation>
    <scope>NUCLEOTIDE SEQUENCE</scope>
    <source>
        <strain evidence="2">JCM 17820</strain>
    </source>
</reference>
<dbReference type="GO" id="GO:0016747">
    <property type="term" value="F:acyltransferase activity, transferring groups other than amino-acyl groups"/>
    <property type="evidence" value="ECO:0007669"/>
    <property type="project" value="InterPro"/>
</dbReference>
<name>A0A830GGA7_9EURY</name>
<keyword evidence="2" id="KW-0808">Transferase</keyword>
<dbReference type="EMBL" id="BMOU01000001">
    <property type="protein sequence ID" value="GGN84939.1"/>
    <property type="molecule type" value="Genomic_DNA"/>
</dbReference>
<protein>
    <submittedName>
        <fullName evidence="2">N-acetyltransferase</fullName>
    </submittedName>
</protein>
<accession>A0A830GGA7</accession>
<dbReference type="Gene3D" id="3.40.630.30">
    <property type="match status" value="1"/>
</dbReference>
<organism evidence="2 3">
    <name type="scientific">Haloarcula pellucida</name>
    <dbReference type="NCBI Taxonomy" id="1427151"/>
    <lineage>
        <taxon>Archaea</taxon>
        <taxon>Methanobacteriati</taxon>
        <taxon>Methanobacteriota</taxon>
        <taxon>Stenosarchaea group</taxon>
        <taxon>Halobacteria</taxon>
        <taxon>Halobacteriales</taxon>
        <taxon>Haloarculaceae</taxon>
        <taxon>Haloarcula</taxon>
    </lineage>
</organism>
<dbReference type="PANTHER" id="PTHR43072">
    <property type="entry name" value="N-ACETYLTRANSFERASE"/>
    <property type="match status" value="1"/>
</dbReference>
<dbReference type="SUPFAM" id="SSF55729">
    <property type="entry name" value="Acyl-CoA N-acyltransferases (Nat)"/>
    <property type="match status" value="1"/>
</dbReference>
<evidence type="ECO:0000259" key="1">
    <source>
        <dbReference type="PROSITE" id="PS51186"/>
    </source>
</evidence>
<dbReference type="InterPro" id="IPR000182">
    <property type="entry name" value="GNAT_dom"/>
</dbReference>